<dbReference type="Proteomes" id="UP000596248">
    <property type="component" value="Chromosome"/>
</dbReference>
<keyword evidence="3" id="KW-1003">Cell membrane</keyword>
<keyword evidence="4 10" id="KW-0812">Transmembrane</keyword>
<dbReference type="InterPro" id="IPR046342">
    <property type="entry name" value="CBS_dom_sf"/>
</dbReference>
<keyword evidence="5" id="KW-0677">Repeat</keyword>
<sequence length="456" mass="51140">MCLESPIGELTLNLLLVLFLVFLNGFFVAAEFSLVKVRQTRLTQLVSEGNLKSARYAQKVTQQLDAYLSACQLGITLASLGLGWVGEPAIAHYVEPMMAFFHLPHYLEGPISLAIAFAIITFLHIVLGELAPKSLAIQKAEATSLWTAGPLMFFYKLSYPLIWLLNGAANLFIRRLGIEPASENESAHTEEEIRLLVTQSHKSGHIDQTELALVDNVFEFSERLAREIMIPRIDMICLYDDNTFEENLVIMRDSRHSRFPVAHEDKDRLIGFVHTTDFYLSALTTGRAELKDFLRPLLTVPESMEISHVLRLMQKRRSQLAIVIDEYGGTAGILTMEDILEEIVGDIKDEFDENERPEIEESAGNALSVSGKTLLTELNDYITIEVVSDEVDTIAGWLYSQLNEEVGNGKAVMYQGYLFTISELENHRITRVGISYVGEEDPASLPEDTVLLHAQS</sequence>
<accession>A0ABX7FK64</accession>
<feature type="domain" description="CBS" evidence="12">
    <location>
        <begin position="229"/>
        <end position="289"/>
    </location>
</feature>
<feature type="domain" description="CBS" evidence="12">
    <location>
        <begin position="293"/>
        <end position="350"/>
    </location>
</feature>
<evidence type="ECO:0000256" key="6">
    <source>
        <dbReference type="ARBA" id="ARBA00022989"/>
    </source>
</evidence>
<keyword evidence="8 10" id="KW-0472">Membrane</keyword>
<evidence type="ECO:0000256" key="11">
    <source>
        <dbReference type="SAM" id="Phobius"/>
    </source>
</evidence>
<evidence type="ECO:0000256" key="9">
    <source>
        <dbReference type="PROSITE-ProRule" id="PRU00703"/>
    </source>
</evidence>
<evidence type="ECO:0000259" key="13">
    <source>
        <dbReference type="PROSITE" id="PS51846"/>
    </source>
</evidence>
<proteinExistence type="inferred from homology"/>
<gene>
    <name evidence="14" type="ORF">JNE38_20915</name>
</gene>
<dbReference type="InterPro" id="IPR044751">
    <property type="entry name" value="Ion_transp-like_CBS"/>
</dbReference>
<dbReference type="InterPro" id="IPR036318">
    <property type="entry name" value="FAD-bd_PCMH-like_sf"/>
</dbReference>
<dbReference type="Gene3D" id="3.30.465.10">
    <property type="match status" value="1"/>
</dbReference>
<dbReference type="InterPro" id="IPR000644">
    <property type="entry name" value="CBS_dom"/>
</dbReference>
<dbReference type="Pfam" id="PF03471">
    <property type="entry name" value="CorC_HlyC"/>
    <property type="match status" value="1"/>
</dbReference>
<feature type="transmembrane region" description="Helical" evidence="11">
    <location>
        <begin position="106"/>
        <end position="127"/>
    </location>
</feature>
<dbReference type="PROSITE" id="PS51371">
    <property type="entry name" value="CBS"/>
    <property type="match status" value="2"/>
</dbReference>
<evidence type="ECO:0000256" key="3">
    <source>
        <dbReference type="ARBA" id="ARBA00022475"/>
    </source>
</evidence>
<reference evidence="14 15" key="1">
    <citation type="submission" date="2021-01" db="EMBL/GenBank/DDBJ databases">
        <title>Identification of strong promoters based on the transcriptome of Brevibacillus choshinensis.</title>
        <authorList>
            <person name="Yao D."/>
            <person name="Zhang K."/>
            <person name="Wu J."/>
        </authorList>
    </citation>
    <scope>NUCLEOTIDE SEQUENCE [LARGE SCALE GENOMIC DNA]</scope>
    <source>
        <strain evidence="14 15">HPD31-SP3</strain>
    </source>
</reference>
<evidence type="ECO:0000259" key="12">
    <source>
        <dbReference type="PROSITE" id="PS51371"/>
    </source>
</evidence>
<dbReference type="Gene3D" id="3.10.580.10">
    <property type="entry name" value="CBS-domain"/>
    <property type="match status" value="1"/>
</dbReference>
<evidence type="ECO:0000256" key="8">
    <source>
        <dbReference type="ARBA" id="ARBA00023136"/>
    </source>
</evidence>
<dbReference type="SMART" id="SM01091">
    <property type="entry name" value="CorC_HlyC"/>
    <property type="match status" value="1"/>
</dbReference>
<dbReference type="EMBL" id="CP069127">
    <property type="protein sequence ID" value="QRG66020.1"/>
    <property type="molecule type" value="Genomic_DNA"/>
</dbReference>
<feature type="domain" description="CNNM transmembrane" evidence="13">
    <location>
        <begin position="6"/>
        <end position="210"/>
    </location>
</feature>
<dbReference type="SUPFAM" id="SSF54631">
    <property type="entry name" value="CBS-domain pair"/>
    <property type="match status" value="1"/>
</dbReference>
<dbReference type="PANTHER" id="PTHR43099:SF2">
    <property type="entry name" value="UPF0053 PROTEIN YRKA"/>
    <property type="match status" value="1"/>
</dbReference>
<dbReference type="PROSITE" id="PS51846">
    <property type="entry name" value="CNNM"/>
    <property type="match status" value="1"/>
</dbReference>
<evidence type="ECO:0000313" key="15">
    <source>
        <dbReference type="Proteomes" id="UP000596248"/>
    </source>
</evidence>
<dbReference type="CDD" id="cd04590">
    <property type="entry name" value="CBS_pair_CorC_HlyC_assoc"/>
    <property type="match status" value="1"/>
</dbReference>
<keyword evidence="15" id="KW-1185">Reference proteome</keyword>
<feature type="transmembrane region" description="Helical" evidence="11">
    <location>
        <begin position="153"/>
        <end position="173"/>
    </location>
</feature>
<name>A0ABX7FK64_BRECH</name>
<evidence type="ECO:0000256" key="1">
    <source>
        <dbReference type="ARBA" id="ARBA00004651"/>
    </source>
</evidence>
<evidence type="ECO:0000313" key="14">
    <source>
        <dbReference type="EMBL" id="QRG66020.1"/>
    </source>
</evidence>
<evidence type="ECO:0000256" key="5">
    <source>
        <dbReference type="ARBA" id="ARBA00022737"/>
    </source>
</evidence>
<organism evidence="14 15">
    <name type="scientific">Brevibacillus choshinensis</name>
    <dbReference type="NCBI Taxonomy" id="54911"/>
    <lineage>
        <taxon>Bacteria</taxon>
        <taxon>Bacillati</taxon>
        <taxon>Bacillota</taxon>
        <taxon>Bacilli</taxon>
        <taxon>Bacillales</taxon>
        <taxon>Paenibacillaceae</taxon>
        <taxon>Brevibacillus</taxon>
    </lineage>
</organism>
<dbReference type="Pfam" id="PF01595">
    <property type="entry name" value="CNNM"/>
    <property type="match status" value="1"/>
</dbReference>
<comment type="similarity">
    <text evidence="2">Belongs to the UPF0053 family.</text>
</comment>
<dbReference type="InterPro" id="IPR005170">
    <property type="entry name" value="Transptr-assoc_dom"/>
</dbReference>
<evidence type="ECO:0000256" key="2">
    <source>
        <dbReference type="ARBA" id="ARBA00006337"/>
    </source>
</evidence>
<comment type="subcellular location">
    <subcellularLocation>
        <location evidence="1">Cell membrane</location>
        <topology evidence="1">Multi-pass membrane protein</topology>
    </subcellularLocation>
</comment>
<keyword evidence="6 10" id="KW-1133">Transmembrane helix</keyword>
<dbReference type="Pfam" id="PF00571">
    <property type="entry name" value="CBS"/>
    <property type="match status" value="2"/>
</dbReference>
<dbReference type="InterPro" id="IPR002550">
    <property type="entry name" value="CNNM"/>
</dbReference>
<dbReference type="InterPro" id="IPR051676">
    <property type="entry name" value="UPF0053_domain"/>
</dbReference>
<evidence type="ECO:0000256" key="7">
    <source>
        <dbReference type="ARBA" id="ARBA00023122"/>
    </source>
</evidence>
<evidence type="ECO:0000256" key="4">
    <source>
        <dbReference type="ARBA" id="ARBA00022692"/>
    </source>
</evidence>
<dbReference type="SMART" id="SM00116">
    <property type="entry name" value="CBS"/>
    <property type="match status" value="2"/>
</dbReference>
<dbReference type="InterPro" id="IPR016169">
    <property type="entry name" value="FAD-bd_PCMH_sub2"/>
</dbReference>
<dbReference type="SUPFAM" id="SSF56176">
    <property type="entry name" value="FAD-binding/transporter-associated domain-like"/>
    <property type="match status" value="1"/>
</dbReference>
<feature type="transmembrane region" description="Helical" evidence="11">
    <location>
        <begin position="12"/>
        <end position="35"/>
    </location>
</feature>
<dbReference type="PANTHER" id="PTHR43099">
    <property type="entry name" value="UPF0053 PROTEIN YRKA"/>
    <property type="match status" value="1"/>
</dbReference>
<dbReference type="RefSeq" id="WP_203353089.1">
    <property type="nucleotide sequence ID" value="NZ_CP069127.1"/>
</dbReference>
<keyword evidence="7 9" id="KW-0129">CBS domain</keyword>
<evidence type="ECO:0000256" key="10">
    <source>
        <dbReference type="PROSITE-ProRule" id="PRU01193"/>
    </source>
</evidence>
<protein>
    <submittedName>
        <fullName evidence="14">HlyC/CorC family transporter</fullName>
    </submittedName>
</protein>